<dbReference type="PANTHER" id="PTHR32176:SF120">
    <property type="entry name" value="PATATIN"/>
    <property type="match status" value="1"/>
</dbReference>
<gene>
    <name evidence="3" type="primary">LOC111025803</name>
</gene>
<sequence>MLFCLTSASRPPQLPSHRFQTHHQGKTEEFDLVDTGTCANSLAVLGTFERLKGFRSVVHRRKFLMISLGSGFPKQQHGLRIPCSSTQDIEDMFCHPSQNGDVNLGILFRGTESEAYYLRIHEEVPSEILASASVDMATTKNLKRLVKFGEQLLDKPVSKEGIFYMKDAVHKGYPSETNRQALVRFAKLLSHNKRSSSTNNTTT</sequence>
<evidence type="ECO:0000256" key="1">
    <source>
        <dbReference type="ARBA" id="ARBA00022963"/>
    </source>
</evidence>
<reference evidence="3" key="1">
    <citation type="submission" date="2025-08" db="UniProtKB">
        <authorList>
            <consortium name="RefSeq"/>
        </authorList>
    </citation>
    <scope>IDENTIFICATION</scope>
    <source>
        <strain evidence="3">OHB3-1</strain>
    </source>
</reference>
<dbReference type="RefSeq" id="XP_022159387.1">
    <property type="nucleotide sequence ID" value="XM_022303695.1"/>
</dbReference>
<organism evidence="2 3">
    <name type="scientific">Momordica charantia</name>
    <name type="common">Bitter gourd</name>
    <name type="synonym">Balsam pear</name>
    <dbReference type="NCBI Taxonomy" id="3673"/>
    <lineage>
        <taxon>Eukaryota</taxon>
        <taxon>Viridiplantae</taxon>
        <taxon>Streptophyta</taxon>
        <taxon>Embryophyta</taxon>
        <taxon>Tracheophyta</taxon>
        <taxon>Spermatophyta</taxon>
        <taxon>Magnoliopsida</taxon>
        <taxon>eudicotyledons</taxon>
        <taxon>Gunneridae</taxon>
        <taxon>Pentapetalae</taxon>
        <taxon>rosids</taxon>
        <taxon>fabids</taxon>
        <taxon>Cucurbitales</taxon>
        <taxon>Cucurbitaceae</taxon>
        <taxon>Momordiceae</taxon>
        <taxon>Momordica</taxon>
    </lineage>
</organism>
<evidence type="ECO:0000313" key="3">
    <source>
        <dbReference type="RefSeq" id="XP_022159387.1"/>
    </source>
</evidence>
<proteinExistence type="predicted"/>
<dbReference type="OrthoDB" id="1658288at2759"/>
<dbReference type="AlphaFoldDB" id="A0A6J1DZQ3"/>
<dbReference type="GO" id="GO:0047372">
    <property type="term" value="F:monoacylglycerol lipase activity"/>
    <property type="evidence" value="ECO:0007669"/>
    <property type="project" value="TreeGrafter"/>
</dbReference>
<accession>A0A6J1DZQ3</accession>
<dbReference type="Gene3D" id="3.40.1090.10">
    <property type="entry name" value="Cytosolic phospholipase A2 catalytic domain"/>
    <property type="match status" value="1"/>
</dbReference>
<keyword evidence="1" id="KW-0442">Lipid degradation</keyword>
<dbReference type="GeneID" id="111025803"/>
<name>A0A6J1DZQ3_MOMCH</name>
<keyword evidence="1" id="KW-0443">Lipid metabolism</keyword>
<keyword evidence="2" id="KW-1185">Reference proteome</keyword>
<protein>
    <submittedName>
        <fullName evidence="3">Patatin-like protein 2</fullName>
    </submittedName>
</protein>
<dbReference type="Proteomes" id="UP000504603">
    <property type="component" value="Unplaced"/>
</dbReference>
<dbReference type="KEGG" id="mcha:111025803"/>
<dbReference type="GO" id="GO:0016042">
    <property type="term" value="P:lipid catabolic process"/>
    <property type="evidence" value="ECO:0007669"/>
    <property type="project" value="UniProtKB-KW"/>
</dbReference>
<evidence type="ECO:0000313" key="2">
    <source>
        <dbReference type="Proteomes" id="UP000504603"/>
    </source>
</evidence>
<dbReference type="PANTHER" id="PTHR32176">
    <property type="entry name" value="XYLOSE ISOMERASE"/>
    <property type="match status" value="1"/>
</dbReference>
<dbReference type="GO" id="GO:0004620">
    <property type="term" value="F:phospholipase activity"/>
    <property type="evidence" value="ECO:0007669"/>
    <property type="project" value="TreeGrafter"/>
</dbReference>